<organism evidence="1 2">
    <name type="scientific">Panaeolus cyanescens</name>
    <dbReference type="NCBI Taxonomy" id="181874"/>
    <lineage>
        <taxon>Eukaryota</taxon>
        <taxon>Fungi</taxon>
        <taxon>Dikarya</taxon>
        <taxon>Basidiomycota</taxon>
        <taxon>Agaricomycotina</taxon>
        <taxon>Agaricomycetes</taxon>
        <taxon>Agaricomycetidae</taxon>
        <taxon>Agaricales</taxon>
        <taxon>Agaricineae</taxon>
        <taxon>Galeropsidaceae</taxon>
        <taxon>Panaeolus</taxon>
    </lineage>
</organism>
<gene>
    <name evidence="1" type="ORF">CVT24_000140</name>
</gene>
<evidence type="ECO:0000313" key="2">
    <source>
        <dbReference type="Proteomes" id="UP000284842"/>
    </source>
</evidence>
<dbReference type="InParanoid" id="A0A409VSD4"/>
<comment type="caution">
    <text evidence="1">The sequence shown here is derived from an EMBL/GenBank/DDBJ whole genome shotgun (WGS) entry which is preliminary data.</text>
</comment>
<dbReference type="Proteomes" id="UP000284842">
    <property type="component" value="Unassembled WGS sequence"/>
</dbReference>
<sequence>MPFNTATPALISGKLDGFCNKYFDAYDFRYPVGDKHPKAPRPRFLVEFRLKGFDQPTSVPMEWLANTHIDIVTQYIQDGDKAPVWREFLTKDVGTPCTEASILFMRVTTKQRLLYTTVPTRQTTAELAQRVAIEYHDRHIGALRGVNPADMYLHSVHTVHDGKGRETIPTDYYYANIQIARAHPPANQDYKY</sequence>
<name>A0A409VSD4_9AGAR</name>
<dbReference type="EMBL" id="NHTK01005993">
    <property type="protein sequence ID" value="PPQ69096.1"/>
    <property type="molecule type" value="Genomic_DNA"/>
</dbReference>
<accession>A0A409VSD4</accession>
<keyword evidence="2" id="KW-1185">Reference proteome</keyword>
<proteinExistence type="predicted"/>
<reference evidence="1 2" key="1">
    <citation type="journal article" date="2018" name="Evol. Lett.">
        <title>Horizontal gene cluster transfer increased hallucinogenic mushroom diversity.</title>
        <authorList>
            <person name="Reynolds H.T."/>
            <person name="Vijayakumar V."/>
            <person name="Gluck-Thaler E."/>
            <person name="Korotkin H.B."/>
            <person name="Matheny P.B."/>
            <person name="Slot J.C."/>
        </authorList>
    </citation>
    <scope>NUCLEOTIDE SEQUENCE [LARGE SCALE GENOMIC DNA]</scope>
    <source>
        <strain evidence="1 2">2629</strain>
    </source>
</reference>
<dbReference type="AlphaFoldDB" id="A0A409VSD4"/>
<evidence type="ECO:0000313" key="1">
    <source>
        <dbReference type="EMBL" id="PPQ69096.1"/>
    </source>
</evidence>
<protein>
    <submittedName>
        <fullName evidence="1">Uncharacterized protein</fullName>
    </submittedName>
</protein>